<comment type="similarity">
    <text evidence="1 7">Belongs to the bacterial ribosomal protein bS20 family.</text>
</comment>
<name>A0A0G0K336_9BACT</name>
<gene>
    <name evidence="7" type="primary">rpsT</name>
    <name evidence="8" type="ORF">US52_C0037G0002</name>
</gene>
<dbReference type="GO" id="GO:0006412">
    <property type="term" value="P:translation"/>
    <property type="evidence" value="ECO:0007669"/>
    <property type="project" value="UniProtKB-UniRule"/>
</dbReference>
<evidence type="ECO:0000256" key="3">
    <source>
        <dbReference type="ARBA" id="ARBA00022884"/>
    </source>
</evidence>
<evidence type="ECO:0000256" key="7">
    <source>
        <dbReference type="HAMAP-Rule" id="MF_00500"/>
    </source>
</evidence>
<dbReference type="GO" id="GO:0003735">
    <property type="term" value="F:structural constituent of ribosome"/>
    <property type="evidence" value="ECO:0007669"/>
    <property type="project" value="InterPro"/>
</dbReference>
<keyword evidence="4 7" id="KW-0689">Ribosomal protein</keyword>
<evidence type="ECO:0000256" key="5">
    <source>
        <dbReference type="ARBA" id="ARBA00023274"/>
    </source>
</evidence>
<dbReference type="PANTHER" id="PTHR33398">
    <property type="entry name" value="30S RIBOSOMAL PROTEIN S20"/>
    <property type="match status" value="1"/>
</dbReference>
<dbReference type="InterPro" id="IPR036510">
    <property type="entry name" value="Ribosomal_bS20_sf"/>
</dbReference>
<reference evidence="8 9" key="1">
    <citation type="journal article" date="2015" name="Nature">
        <title>rRNA introns, odd ribosomes, and small enigmatic genomes across a large radiation of phyla.</title>
        <authorList>
            <person name="Brown C.T."/>
            <person name="Hug L.A."/>
            <person name="Thomas B.C."/>
            <person name="Sharon I."/>
            <person name="Castelle C.J."/>
            <person name="Singh A."/>
            <person name="Wilkins M.J."/>
            <person name="Williams K.H."/>
            <person name="Banfield J.F."/>
        </authorList>
    </citation>
    <scope>NUCLEOTIDE SEQUENCE [LARGE SCALE GENOMIC DNA]</scope>
</reference>
<evidence type="ECO:0000313" key="8">
    <source>
        <dbReference type="EMBL" id="KKQ35061.1"/>
    </source>
</evidence>
<keyword evidence="5 7" id="KW-0687">Ribonucleoprotein</keyword>
<dbReference type="NCBIfam" id="TIGR00029">
    <property type="entry name" value="S20"/>
    <property type="match status" value="1"/>
</dbReference>
<dbReference type="Pfam" id="PF01649">
    <property type="entry name" value="Ribosomal_S20p"/>
    <property type="match status" value="1"/>
</dbReference>
<comment type="function">
    <text evidence="7">Binds directly to 16S ribosomal RNA.</text>
</comment>
<dbReference type="GO" id="GO:0070181">
    <property type="term" value="F:small ribosomal subunit rRNA binding"/>
    <property type="evidence" value="ECO:0007669"/>
    <property type="project" value="TreeGrafter"/>
</dbReference>
<accession>A0A0G0K336</accession>
<dbReference type="Proteomes" id="UP000034852">
    <property type="component" value="Unassembled WGS sequence"/>
</dbReference>
<comment type="caution">
    <text evidence="8">The sequence shown here is derived from an EMBL/GenBank/DDBJ whole genome shotgun (WGS) entry which is preliminary data.</text>
</comment>
<dbReference type="PANTHER" id="PTHR33398:SF1">
    <property type="entry name" value="SMALL RIBOSOMAL SUBUNIT PROTEIN BS20C"/>
    <property type="match status" value="1"/>
</dbReference>
<dbReference type="EMBL" id="LBTH01000037">
    <property type="protein sequence ID" value="KKQ35061.1"/>
    <property type="molecule type" value="Genomic_DNA"/>
</dbReference>
<evidence type="ECO:0000313" key="9">
    <source>
        <dbReference type="Proteomes" id="UP000034852"/>
    </source>
</evidence>
<dbReference type="InterPro" id="IPR002583">
    <property type="entry name" value="Ribosomal_bS20"/>
</dbReference>
<sequence length="101" mass="11090">MANTKSAKKSIRVSKRKRTVNLSTLSAFKEARKKVLDLIKEGEIKAAEKALPAAYKAIDKAAKNNTIHKKTAARYKSRLASKLNKPVAKVAKVAKTAKKTK</sequence>
<dbReference type="HAMAP" id="MF_00500">
    <property type="entry name" value="Ribosomal_bS20"/>
    <property type="match status" value="1"/>
</dbReference>
<keyword evidence="2 7" id="KW-0699">rRNA-binding</keyword>
<dbReference type="GO" id="GO:0015935">
    <property type="term" value="C:small ribosomal subunit"/>
    <property type="evidence" value="ECO:0007669"/>
    <property type="project" value="TreeGrafter"/>
</dbReference>
<dbReference type="PATRIC" id="fig|1619087.5.peg.467"/>
<proteinExistence type="inferred from homology"/>
<evidence type="ECO:0000256" key="6">
    <source>
        <dbReference type="ARBA" id="ARBA00035136"/>
    </source>
</evidence>
<dbReference type="AlphaFoldDB" id="A0A0G0K336"/>
<evidence type="ECO:0000256" key="2">
    <source>
        <dbReference type="ARBA" id="ARBA00022730"/>
    </source>
</evidence>
<protein>
    <recommendedName>
        <fullName evidence="6 7">Small ribosomal subunit protein bS20</fullName>
    </recommendedName>
</protein>
<evidence type="ECO:0000256" key="4">
    <source>
        <dbReference type="ARBA" id="ARBA00022980"/>
    </source>
</evidence>
<evidence type="ECO:0000256" key="1">
    <source>
        <dbReference type="ARBA" id="ARBA00007634"/>
    </source>
</evidence>
<organism evidence="8 9">
    <name type="scientific">candidate division WS6 bacterium GW2011_GWA2_37_6</name>
    <dbReference type="NCBI Taxonomy" id="1619087"/>
    <lineage>
        <taxon>Bacteria</taxon>
        <taxon>Candidatus Dojkabacteria</taxon>
    </lineage>
</organism>
<dbReference type="Gene3D" id="1.20.58.110">
    <property type="entry name" value="Ribosomal protein S20"/>
    <property type="match status" value="1"/>
</dbReference>
<keyword evidence="3 7" id="KW-0694">RNA-binding</keyword>
<dbReference type="GO" id="GO:0005829">
    <property type="term" value="C:cytosol"/>
    <property type="evidence" value="ECO:0007669"/>
    <property type="project" value="TreeGrafter"/>
</dbReference>
<dbReference type="SUPFAM" id="SSF46992">
    <property type="entry name" value="Ribosomal protein S20"/>
    <property type="match status" value="1"/>
</dbReference>